<keyword evidence="1" id="KW-0378">Hydrolase</keyword>
<feature type="transmembrane region" description="Helical" evidence="3">
    <location>
        <begin position="21"/>
        <end position="39"/>
    </location>
</feature>
<dbReference type="Proteomes" id="UP000291106">
    <property type="component" value="Chromosome"/>
</dbReference>
<dbReference type="InterPro" id="IPR005754">
    <property type="entry name" value="Sortase"/>
</dbReference>
<evidence type="ECO:0000256" key="1">
    <source>
        <dbReference type="ARBA" id="ARBA00022801"/>
    </source>
</evidence>
<dbReference type="Gene3D" id="2.40.260.10">
    <property type="entry name" value="Sortase"/>
    <property type="match status" value="1"/>
</dbReference>
<dbReference type="KEGG" id="smai:EXU30_07920"/>
<gene>
    <name evidence="4" type="ORF">EXU30_07920</name>
</gene>
<keyword evidence="3" id="KW-0812">Transmembrane</keyword>
<dbReference type="EMBL" id="CP036200">
    <property type="protein sequence ID" value="QBF82625.1"/>
    <property type="molecule type" value="Genomic_DNA"/>
</dbReference>
<keyword evidence="5" id="KW-1185">Reference proteome</keyword>
<keyword evidence="3" id="KW-1133">Transmembrane helix</keyword>
<accession>A0A411PGF3</accession>
<dbReference type="InterPro" id="IPR041999">
    <property type="entry name" value="Sortase_D_1"/>
</dbReference>
<dbReference type="SUPFAM" id="SSF63817">
    <property type="entry name" value="Sortase"/>
    <property type="match status" value="1"/>
</dbReference>
<evidence type="ECO:0000256" key="3">
    <source>
        <dbReference type="SAM" id="Phobius"/>
    </source>
</evidence>
<feature type="compositionally biased region" description="Polar residues" evidence="2">
    <location>
        <begin position="64"/>
        <end position="78"/>
    </location>
</feature>
<protein>
    <submittedName>
        <fullName evidence="4">Class D sortase</fullName>
    </submittedName>
</protein>
<evidence type="ECO:0000313" key="4">
    <source>
        <dbReference type="EMBL" id="QBF82625.1"/>
    </source>
</evidence>
<dbReference type="GO" id="GO:0016787">
    <property type="term" value="F:hydrolase activity"/>
    <property type="evidence" value="ECO:0007669"/>
    <property type="project" value="UniProtKB-KW"/>
</dbReference>
<evidence type="ECO:0000313" key="5">
    <source>
        <dbReference type="Proteomes" id="UP000291106"/>
    </source>
</evidence>
<feature type="region of interest" description="Disordered" evidence="2">
    <location>
        <begin position="59"/>
        <end position="87"/>
    </location>
</feature>
<dbReference type="Pfam" id="PF04203">
    <property type="entry name" value="Sortase"/>
    <property type="match status" value="1"/>
</dbReference>
<organism evidence="4 5">
    <name type="scientific">Shewanella maritima</name>
    <dbReference type="NCBI Taxonomy" id="2520507"/>
    <lineage>
        <taxon>Bacteria</taxon>
        <taxon>Pseudomonadati</taxon>
        <taxon>Pseudomonadota</taxon>
        <taxon>Gammaproteobacteria</taxon>
        <taxon>Alteromonadales</taxon>
        <taxon>Shewanellaceae</taxon>
        <taxon>Shewanella</taxon>
    </lineage>
</organism>
<dbReference type="CDD" id="cd05828">
    <property type="entry name" value="Sortase_D_1"/>
    <property type="match status" value="1"/>
</dbReference>
<proteinExistence type="predicted"/>
<keyword evidence="3" id="KW-0472">Membrane</keyword>
<dbReference type="AlphaFoldDB" id="A0A411PGF3"/>
<evidence type="ECO:0000256" key="2">
    <source>
        <dbReference type="SAM" id="MobiDB-lite"/>
    </source>
</evidence>
<dbReference type="NCBIfam" id="TIGR01076">
    <property type="entry name" value="sortase_fam"/>
    <property type="match status" value="1"/>
</dbReference>
<name>A0A411PGF3_9GAMM</name>
<dbReference type="InterPro" id="IPR023365">
    <property type="entry name" value="Sortase_dom-sf"/>
</dbReference>
<sequence>MLWLSDMKQITRRWTYRTLTSVLYLAGTLCLTLFVLAKLHQTIASELALNAIDERTNAPLKTLPDTSKTPSSPLSQLTLPKPDKSDWSSARKTRFEVATLSKPIGKILIDEISLEAPIFEGDSELNLNKGVAKVLPANHTRHSSNLVIAGHRDSFFRRLGVLKNGAIIHITMADGKEHTYQMTNHWIVKPEDTWVMAEVSQDVLTLITCYPFYFVGSAPERYIVRAVKRLPNQKQG</sequence>
<dbReference type="OrthoDB" id="9790661at2"/>
<reference evidence="4 5" key="1">
    <citation type="submission" date="2019-02" db="EMBL/GenBank/DDBJ databases">
        <title>Shewanella sp. D4-2 isolated from Dokdo Island.</title>
        <authorList>
            <person name="Baek K."/>
        </authorList>
    </citation>
    <scope>NUCLEOTIDE SEQUENCE [LARGE SCALE GENOMIC DNA]</scope>
    <source>
        <strain evidence="4 5">D4-2</strain>
    </source>
</reference>